<evidence type="ECO:0000313" key="2">
    <source>
        <dbReference type="Proteomes" id="UP000244906"/>
    </source>
</evidence>
<protein>
    <recommendedName>
        <fullName evidence="3">Lipoprotein</fullName>
    </recommendedName>
</protein>
<proteinExistence type="predicted"/>
<gene>
    <name evidence="1" type="ORF">DC094_15165</name>
</gene>
<dbReference type="PROSITE" id="PS51257">
    <property type="entry name" value="PROKAR_LIPOPROTEIN"/>
    <property type="match status" value="1"/>
</dbReference>
<comment type="caution">
    <text evidence="1">The sequence shown here is derived from an EMBL/GenBank/DDBJ whole genome shotgun (WGS) entry which is preliminary data.</text>
</comment>
<dbReference type="Proteomes" id="UP000244906">
    <property type="component" value="Unassembled WGS sequence"/>
</dbReference>
<evidence type="ECO:0000313" key="1">
    <source>
        <dbReference type="EMBL" id="PVZ67770.1"/>
    </source>
</evidence>
<keyword evidence="2" id="KW-1185">Reference proteome</keyword>
<organism evidence="1 2">
    <name type="scientific">Pelagibaculum spongiae</name>
    <dbReference type="NCBI Taxonomy" id="2080658"/>
    <lineage>
        <taxon>Bacteria</taxon>
        <taxon>Pseudomonadati</taxon>
        <taxon>Pseudomonadota</taxon>
        <taxon>Gammaproteobacteria</taxon>
        <taxon>Oceanospirillales</taxon>
        <taxon>Pelagibaculum</taxon>
    </lineage>
</organism>
<dbReference type="EMBL" id="QDDL01000006">
    <property type="protein sequence ID" value="PVZ67770.1"/>
    <property type="molecule type" value="Genomic_DNA"/>
</dbReference>
<evidence type="ECO:0008006" key="3">
    <source>
        <dbReference type="Google" id="ProtNLM"/>
    </source>
</evidence>
<sequence length="495" mass="53108">MFTARNFIYSAVALSVISCGGSSSSDNSNDLELPSFVSLIQEQQTASPSKNFSAKSALSQVVPLAVADPLPGAGTDFDNFTTTNLGVDEHPGGAIFKVVNGALCFVGQTNPQANVGALPYRSLVDEGKCFEEDNTSYKDVISQVTELASGYQIDLWWTTSRGGDNFNVTVRFLINESISDANPYGRFEYFKLDKNSNDNISVKQHLVVDVDSSAAEPYHVFKVTNDGVGELSSKLVAKTAINGSAGGAVIRDRGNEADVIFNSDFIQHNQVNPEVDVCFDRADPIEKVYGYALFNLDGSAFNLESGFGFSYSIGESTTNGIVDKYGVWPEDLFTVAGTYTVTRHSNNETYTLTVDGSGNAAVKDSGNNTVEFGDPIEFTGIEIGTVDLRNDESEPADQTMTYYGRGSMGNSSVYNLVDGYILGTYLVKATDISLSAEESENQESCDILDDYPTYTAEFDSLAVGDDSSYNTAAAPTITAAPKYVAGEAVVVPTDL</sequence>
<dbReference type="RefSeq" id="WP_116687966.1">
    <property type="nucleotide sequence ID" value="NZ_CAWNYD010000006.1"/>
</dbReference>
<dbReference type="OrthoDB" id="6188149at2"/>
<name>A0A2V1GUQ4_9GAMM</name>
<accession>A0A2V1GUQ4</accession>
<dbReference type="AlphaFoldDB" id="A0A2V1GUQ4"/>
<reference evidence="1 2" key="1">
    <citation type="submission" date="2018-04" db="EMBL/GenBank/DDBJ databases">
        <title>Thalassorhabdus spongiae gen. nov., sp. nov., isolated from a marine sponge in South-West Iceland.</title>
        <authorList>
            <person name="Knobloch S."/>
            <person name="Daussin A."/>
            <person name="Johannsson R."/>
            <person name="Marteinsson V.T."/>
        </authorList>
    </citation>
    <scope>NUCLEOTIDE SEQUENCE [LARGE SCALE GENOMIC DNA]</scope>
    <source>
        <strain evidence="1 2">Hp12</strain>
    </source>
</reference>